<organism evidence="1 2">
    <name type="scientific">Durusdinium trenchii</name>
    <dbReference type="NCBI Taxonomy" id="1381693"/>
    <lineage>
        <taxon>Eukaryota</taxon>
        <taxon>Sar</taxon>
        <taxon>Alveolata</taxon>
        <taxon>Dinophyceae</taxon>
        <taxon>Suessiales</taxon>
        <taxon>Symbiodiniaceae</taxon>
        <taxon>Durusdinium</taxon>
    </lineage>
</organism>
<reference evidence="1 2" key="1">
    <citation type="submission" date="2024-02" db="EMBL/GenBank/DDBJ databases">
        <authorList>
            <person name="Chen Y."/>
            <person name="Shah S."/>
            <person name="Dougan E. K."/>
            <person name="Thang M."/>
            <person name="Chan C."/>
        </authorList>
    </citation>
    <scope>NUCLEOTIDE SEQUENCE [LARGE SCALE GENOMIC DNA]</scope>
</reference>
<evidence type="ECO:0000313" key="1">
    <source>
        <dbReference type="EMBL" id="CAK9031059.1"/>
    </source>
</evidence>
<keyword evidence="1" id="KW-0223">Dioxygenase</keyword>
<dbReference type="EMBL" id="CAXAMM010013335">
    <property type="protein sequence ID" value="CAK9031059.1"/>
    <property type="molecule type" value="Genomic_DNA"/>
</dbReference>
<sequence>MMSKPAMFGSSTTCEGAMARRGLCVLLALVCALRAAFVAGGLGWRRERSLAALAGARDITPLGNQVLVEELEEPEDQSGLVLAEGSKKKTRLRLGRIEALGQGNPGDQREPKLIEALKVGDTVLWEDFANRKLEDDPDNKLFLVPIRSVKAKVNP</sequence>
<protein>
    <submittedName>
        <fullName evidence="1">Phytanoyl-CoA dioxygenase domain-containing protein 1</fullName>
    </submittedName>
</protein>
<gene>
    <name evidence="1" type="ORF">SCF082_LOCUS19471</name>
</gene>
<dbReference type="InterPro" id="IPR037124">
    <property type="entry name" value="Chaperonin_GroES_sf"/>
</dbReference>
<dbReference type="InterPro" id="IPR020818">
    <property type="entry name" value="Chaperonin_GroES"/>
</dbReference>
<dbReference type="GO" id="GO:0051213">
    <property type="term" value="F:dioxygenase activity"/>
    <property type="evidence" value="ECO:0007669"/>
    <property type="project" value="UniProtKB-KW"/>
</dbReference>
<proteinExistence type="predicted"/>
<accession>A0ABP0KYK9</accession>
<comment type="caution">
    <text evidence="1">The sequence shown here is derived from an EMBL/GenBank/DDBJ whole genome shotgun (WGS) entry which is preliminary data.</text>
</comment>
<evidence type="ECO:0000313" key="2">
    <source>
        <dbReference type="Proteomes" id="UP001642464"/>
    </source>
</evidence>
<dbReference type="SMART" id="SM00883">
    <property type="entry name" value="Cpn10"/>
    <property type="match status" value="1"/>
</dbReference>
<name>A0ABP0KYK9_9DINO</name>
<keyword evidence="1" id="KW-0560">Oxidoreductase</keyword>
<dbReference type="Pfam" id="PF00166">
    <property type="entry name" value="Cpn10"/>
    <property type="match status" value="1"/>
</dbReference>
<dbReference type="Proteomes" id="UP001642464">
    <property type="component" value="Unassembled WGS sequence"/>
</dbReference>
<dbReference type="InterPro" id="IPR011032">
    <property type="entry name" value="GroES-like_sf"/>
</dbReference>
<keyword evidence="2" id="KW-1185">Reference proteome</keyword>
<dbReference type="Gene3D" id="2.30.33.40">
    <property type="entry name" value="GroES chaperonin"/>
    <property type="match status" value="1"/>
</dbReference>
<dbReference type="PRINTS" id="PR00297">
    <property type="entry name" value="CHAPERONIN10"/>
</dbReference>
<dbReference type="SUPFAM" id="SSF50129">
    <property type="entry name" value="GroES-like"/>
    <property type="match status" value="1"/>
</dbReference>